<dbReference type="EMBL" id="JASCZI010151818">
    <property type="protein sequence ID" value="MED6174554.1"/>
    <property type="molecule type" value="Genomic_DNA"/>
</dbReference>
<feature type="compositionally biased region" description="Polar residues" evidence="1">
    <location>
        <begin position="25"/>
        <end position="35"/>
    </location>
</feature>
<organism evidence="2 3">
    <name type="scientific">Stylosanthes scabra</name>
    <dbReference type="NCBI Taxonomy" id="79078"/>
    <lineage>
        <taxon>Eukaryota</taxon>
        <taxon>Viridiplantae</taxon>
        <taxon>Streptophyta</taxon>
        <taxon>Embryophyta</taxon>
        <taxon>Tracheophyta</taxon>
        <taxon>Spermatophyta</taxon>
        <taxon>Magnoliopsida</taxon>
        <taxon>eudicotyledons</taxon>
        <taxon>Gunneridae</taxon>
        <taxon>Pentapetalae</taxon>
        <taxon>rosids</taxon>
        <taxon>fabids</taxon>
        <taxon>Fabales</taxon>
        <taxon>Fabaceae</taxon>
        <taxon>Papilionoideae</taxon>
        <taxon>50 kb inversion clade</taxon>
        <taxon>dalbergioids sensu lato</taxon>
        <taxon>Dalbergieae</taxon>
        <taxon>Pterocarpus clade</taxon>
        <taxon>Stylosanthes</taxon>
    </lineage>
</organism>
<reference evidence="2 3" key="1">
    <citation type="journal article" date="2023" name="Plants (Basel)">
        <title>Bridging the Gap: Combining Genomics and Transcriptomics Approaches to Understand Stylosanthes scabra, an Orphan Legume from the Brazilian Caatinga.</title>
        <authorList>
            <person name="Ferreira-Neto J.R.C."/>
            <person name="da Silva M.D."/>
            <person name="Binneck E."/>
            <person name="de Melo N.F."/>
            <person name="da Silva R.H."/>
            <person name="de Melo A.L.T.M."/>
            <person name="Pandolfi V."/>
            <person name="Bustamante F.O."/>
            <person name="Brasileiro-Vidal A.C."/>
            <person name="Benko-Iseppon A.M."/>
        </authorList>
    </citation>
    <scope>NUCLEOTIDE SEQUENCE [LARGE SCALE GENOMIC DNA]</scope>
    <source>
        <tissue evidence="2">Leaves</tissue>
    </source>
</reference>
<comment type="caution">
    <text evidence="2">The sequence shown here is derived from an EMBL/GenBank/DDBJ whole genome shotgun (WGS) entry which is preliminary data.</text>
</comment>
<evidence type="ECO:0000256" key="1">
    <source>
        <dbReference type="SAM" id="MobiDB-lite"/>
    </source>
</evidence>
<feature type="compositionally biased region" description="Basic and acidic residues" evidence="1">
    <location>
        <begin position="12"/>
        <end position="23"/>
    </location>
</feature>
<accession>A0ABU6VND0</accession>
<evidence type="ECO:0000313" key="3">
    <source>
        <dbReference type="Proteomes" id="UP001341840"/>
    </source>
</evidence>
<dbReference type="Proteomes" id="UP001341840">
    <property type="component" value="Unassembled WGS sequence"/>
</dbReference>
<proteinExistence type="predicted"/>
<sequence>MFDRKKSKRKLGKQEKRKTELQGKNRATGQKQSYSVKFRDITPGRHYPRLGVANPHGSSGLIQHPTPRRDARRLGVDEATRKKAPSVVVEVGEKSRLHKSRSPPIAYSSLLLRRYHLSVVVVTTFCRAFLVALSTSSSATSTTSPPPPLCNHSPQVASSSSPCWNFENFLNPSRQGTLGCKSTWVVVVKTKPRGQLETDLLEGSEPFQVDATNPAKLVPETGPPNTLRVTLADDNMIITIVPCSRMRFFPRVPAGFVPWRMSRRPPSPGKARRGLNRITTHARKRISNVIELMLEEPWIMYLEVPADVKKRWLEKWAQKFTWANEEKMEIKKSYDYRVSRCYQQIMSDVRVGELQRLMWLSETLRK</sequence>
<gene>
    <name evidence="2" type="ORF">PIB30_070138</name>
</gene>
<keyword evidence="3" id="KW-1185">Reference proteome</keyword>
<protein>
    <submittedName>
        <fullName evidence="2">Uncharacterized protein</fullName>
    </submittedName>
</protein>
<feature type="region of interest" description="Disordered" evidence="1">
    <location>
        <begin position="50"/>
        <end position="69"/>
    </location>
</feature>
<evidence type="ECO:0000313" key="2">
    <source>
        <dbReference type="EMBL" id="MED6174554.1"/>
    </source>
</evidence>
<feature type="region of interest" description="Disordered" evidence="1">
    <location>
        <begin position="1"/>
        <end position="37"/>
    </location>
</feature>
<feature type="compositionally biased region" description="Basic residues" evidence="1">
    <location>
        <begin position="1"/>
        <end position="11"/>
    </location>
</feature>
<name>A0ABU6VND0_9FABA</name>